<keyword evidence="1" id="KW-0560">Oxidoreductase</keyword>
<dbReference type="AlphaFoldDB" id="A0A1H2AUL8"/>
<dbReference type="RefSeq" id="WP_091722104.1">
    <property type="nucleotide sequence ID" value="NZ_LT629779.1"/>
</dbReference>
<dbReference type="PANTHER" id="PTHR35446">
    <property type="entry name" value="SI:CH211-175M2.5"/>
    <property type="match status" value="1"/>
</dbReference>
<gene>
    <name evidence="1" type="ORF">SAMN04489743_3214</name>
</gene>
<dbReference type="Gene3D" id="1.20.1290.10">
    <property type="entry name" value="AhpD-like"/>
    <property type="match status" value="1"/>
</dbReference>
<dbReference type="OrthoDB" id="153253at2"/>
<evidence type="ECO:0000313" key="1">
    <source>
        <dbReference type="EMBL" id="SDT49710.1"/>
    </source>
</evidence>
<dbReference type="PANTHER" id="PTHR35446:SF2">
    <property type="entry name" value="CARBOXYMUCONOLACTONE DECARBOXYLASE-LIKE DOMAIN-CONTAINING PROTEIN"/>
    <property type="match status" value="1"/>
</dbReference>
<dbReference type="EMBL" id="LT629779">
    <property type="protein sequence ID" value="SDT49710.1"/>
    <property type="molecule type" value="Genomic_DNA"/>
</dbReference>
<evidence type="ECO:0000313" key="2">
    <source>
        <dbReference type="Proteomes" id="UP000198751"/>
    </source>
</evidence>
<dbReference type="GO" id="GO:0004601">
    <property type="term" value="F:peroxidase activity"/>
    <property type="evidence" value="ECO:0007669"/>
    <property type="project" value="UniProtKB-KW"/>
</dbReference>
<keyword evidence="2" id="KW-1185">Reference proteome</keyword>
<accession>A0A1H2AUL8</accession>
<keyword evidence="1" id="KW-0575">Peroxidase</keyword>
<dbReference type="SUPFAM" id="SSF69118">
    <property type="entry name" value="AhpD-like"/>
    <property type="match status" value="1"/>
</dbReference>
<protein>
    <submittedName>
        <fullName evidence="1">Uncharacterized peroxidase-related enzyme</fullName>
    </submittedName>
</protein>
<dbReference type="InterPro" id="IPR029032">
    <property type="entry name" value="AhpD-like"/>
</dbReference>
<reference evidence="2" key="1">
    <citation type="submission" date="2016-10" db="EMBL/GenBank/DDBJ databases">
        <authorList>
            <person name="Varghese N."/>
            <person name="Submissions S."/>
        </authorList>
    </citation>
    <scope>NUCLEOTIDE SEQUENCE [LARGE SCALE GENOMIC DNA]</scope>
    <source>
        <strain evidence="2">IMMIB L-1606</strain>
    </source>
</reference>
<sequence>MTILRMIPEAEADGLQAGIYSDDIRTLGHVPSHTKAMSLNPEAYLAWEALTRAISSSLGLRRYELVTLAAAQALGSSHCRLAHGKKTLTIMGEEELAAIARDFHQAGLPASEVAMMDYAVKLSTDAAGMADPDAQRLRDLGFSDREIADITLAAAARNFFSRALLALNVDLDVPEGLSPGLQAALLSPLPSSGTRKA</sequence>
<organism evidence="1 2">
    <name type="scientific">Pseudarthrobacter equi</name>
    <dbReference type="NCBI Taxonomy" id="728066"/>
    <lineage>
        <taxon>Bacteria</taxon>
        <taxon>Bacillati</taxon>
        <taxon>Actinomycetota</taxon>
        <taxon>Actinomycetes</taxon>
        <taxon>Micrococcales</taxon>
        <taxon>Micrococcaceae</taxon>
        <taxon>Pseudarthrobacter</taxon>
    </lineage>
</organism>
<proteinExistence type="predicted"/>
<dbReference type="Proteomes" id="UP000198751">
    <property type="component" value="Chromosome I"/>
</dbReference>
<name>A0A1H2AUL8_9MICC</name>